<dbReference type="Proteomes" id="UP000036367">
    <property type="component" value="Unassembled WGS sequence"/>
</dbReference>
<dbReference type="STRING" id="595434.RISK_003704"/>
<name>A0A0J1BC45_RHOIS</name>
<sequence>MSEGPCDGSVVSPSLTRRDVMMRRMQLYQGNRPLISTVAFHGG</sequence>
<proteinExistence type="predicted"/>
<evidence type="ECO:0000313" key="1">
    <source>
        <dbReference type="EMBL" id="KLU04118.1"/>
    </source>
</evidence>
<keyword evidence="2" id="KW-1185">Reference proteome</keyword>
<protein>
    <submittedName>
        <fullName evidence="1">Uncharacterized protein</fullName>
    </submittedName>
</protein>
<comment type="caution">
    <text evidence="1">The sequence shown here is derived from an EMBL/GenBank/DDBJ whole genome shotgun (WGS) entry which is preliminary data.</text>
</comment>
<accession>A0A0J1BC45</accession>
<evidence type="ECO:0000313" key="2">
    <source>
        <dbReference type="Proteomes" id="UP000036367"/>
    </source>
</evidence>
<reference evidence="1" key="1">
    <citation type="submission" date="2015-05" db="EMBL/GenBank/DDBJ databases">
        <title>Permanent draft genome of Rhodopirellula islandicus K833.</title>
        <authorList>
            <person name="Kizina J."/>
            <person name="Richter M."/>
            <person name="Glockner F.O."/>
            <person name="Harder J."/>
        </authorList>
    </citation>
    <scope>NUCLEOTIDE SEQUENCE [LARGE SCALE GENOMIC DNA]</scope>
    <source>
        <strain evidence="1">K833</strain>
    </source>
</reference>
<dbReference type="AlphaFoldDB" id="A0A0J1BC45"/>
<organism evidence="1 2">
    <name type="scientific">Rhodopirellula islandica</name>
    <dbReference type="NCBI Taxonomy" id="595434"/>
    <lineage>
        <taxon>Bacteria</taxon>
        <taxon>Pseudomonadati</taxon>
        <taxon>Planctomycetota</taxon>
        <taxon>Planctomycetia</taxon>
        <taxon>Pirellulales</taxon>
        <taxon>Pirellulaceae</taxon>
        <taxon>Rhodopirellula</taxon>
    </lineage>
</organism>
<dbReference type="PATRIC" id="fig|595434.4.peg.3522"/>
<gene>
    <name evidence="1" type="ORF">RISK_003704</name>
</gene>
<dbReference type="EMBL" id="LECT01000029">
    <property type="protein sequence ID" value="KLU04118.1"/>
    <property type="molecule type" value="Genomic_DNA"/>
</dbReference>